<keyword evidence="3" id="KW-1185">Reference proteome</keyword>
<evidence type="ECO:0000313" key="3">
    <source>
        <dbReference type="Proteomes" id="UP000253250"/>
    </source>
</evidence>
<proteinExistence type="predicted"/>
<dbReference type="InterPro" id="IPR055199">
    <property type="entry name" value="Hda_lid"/>
</dbReference>
<dbReference type="NCBIfam" id="TIGR03420">
    <property type="entry name" value="DnaA_homol_Hda"/>
    <property type="match status" value="1"/>
</dbReference>
<evidence type="ECO:0000259" key="1">
    <source>
        <dbReference type="SMART" id="SM00382"/>
    </source>
</evidence>
<dbReference type="PANTHER" id="PTHR30050:SF5">
    <property type="entry name" value="DNAA REGULATORY INACTIVATOR HDA"/>
    <property type="match status" value="1"/>
</dbReference>
<name>A0A368HHL3_9GAMM</name>
<dbReference type="EMBL" id="PSYR01000002">
    <property type="protein sequence ID" value="RCN56557.1"/>
    <property type="molecule type" value="Genomic_DNA"/>
</dbReference>
<sequence>MMRQLPLDLSVRDRPSFENFWAAENGAALAAARALAQGRPGPLYLYGPEGCGKTHLLAAVARAVQGGGPCAFLSLAHVSSMGWQSLADLPPDSTVCVDDMEALAGHADGEQQLFVLFETLAPARRIVLAGRSNPAGLSLARDDLRTRLASGPIVAMRRLSDEVKAQALCHRASLRGLHLNDVACAYLLAHGPRDPRALFALLEDLDRETLADGRRLTIPYLRAILARP</sequence>
<dbReference type="PANTHER" id="PTHR30050">
    <property type="entry name" value="CHROMOSOMAL REPLICATION INITIATOR PROTEIN DNAA"/>
    <property type="match status" value="1"/>
</dbReference>
<protein>
    <submittedName>
        <fullName evidence="2">DnaA regulatory inactivator Hda</fullName>
    </submittedName>
</protein>
<dbReference type="GO" id="GO:0032297">
    <property type="term" value="P:negative regulation of DNA-templated DNA replication initiation"/>
    <property type="evidence" value="ECO:0007669"/>
    <property type="project" value="InterPro"/>
</dbReference>
<dbReference type="InterPro" id="IPR003593">
    <property type="entry name" value="AAA+_ATPase"/>
</dbReference>
<dbReference type="GO" id="GO:0006270">
    <property type="term" value="P:DNA replication initiation"/>
    <property type="evidence" value="ECO:0007669"/>
    <property type="project" value="TreeGrafter"/>
</dbReference>
<comment type="caution">
    <text evidence="2">The sequence shown here is derived from an EMBL/GenBank/DDBJ whole genome shotgun (WGS) entry which is preliminary data.</text>
</comment>
<dbReference type="AlphaFoldDB" id="A0A368HHL3"/>
<accession>A0A368HHL3</accession>
<dbReference type="OrthoDB" id="9784878at2"/>
<organism evidence="2 3">
    <name type="scientific">Acidiferrobacter thiooxydans</name>
    <dbReference type="NCBI Taxonomy" id="163359"/>
    <lineage>
        <taxon>Bacteria</taxon>
        <taxon>Pseudomonadati</taxon>
        <taxon>Pseudomonadota</taxon>
        <taxon>Gammaproteobacteria</taxon>
        <taxon>Acidiferrobacterales</taxon>
        <taxon>Acidiferrobacteraceae</taxon>
        <taxon>Acidiferrobacter</taxon>
    </lineage>
</organism>
<dbReference type="Gene3D" id="3.40.50.300">
    <property type="entry name" value="P-loop containing nucleotide triphosphate hydrolases"/>
    <property type="match status" value="1"/>
</dbReference>
<dbReference type="Pfam" id="PF22688">
    <property type="entry name" value="Hda_lid"/>
    <property type="match status" value="1"/>
</dbReference>
<dbReference type="Proteomes" id="UP000253250">
    <property type="component" value="Unassembled WGS sequence"/>
</dbReference>
<gene>
    <name evidence="2" type="primary">hda</name>
    <name evidence="2" type="ORF">C4900_12250</name>
</gene>
<dbReference type="InterPro" id="IPR027417">
    <property type="entry name" value="P-loop_NTPase"/>
</dbReference>
<dbReference type="SUPFAM" id="SSF52540">
    <property type="entry name" value="P-loop containing nucleoside triphosphate hydrolases"/>
    <property type="match status" value="1"/>
</dbReference>
<dbReference type="Pfam" id="PF00308">
    <property type="entry name" value="Bac_DnaA"/>
    <property type="match status" value="1"/>
</dbReference>
<dbReference type="InterPro" id="IPR013317">
    <property type="entry name" value="DnaA_dom"/>
</dbReference>
<reference evidence="2 3" key="1">
    <citation type="submission" date="2018-02" db="EMBL/GenBank/DDBJ databases">
        <title>Insights into the biology of acidophilic members of the Acidiferrobacteraceae family derived from comparative genomic analyses.</title>
        <authorList>
            <person name="Issotta F."/>
            <person name="Thyssen C."/>
            <person name="Mena C."/>
            <person name="Moya A."/>
            <person name="Bellenberg S."/>
            <person name="Sproer C."/>
            <person name="Covarrubias P.C."/>
            <person name="Sand W."/>
            <person name="Quatrini R."/>
            <person name="Vera M."/>
        </authorList>
    </citation>
    <scope>NUCLEOTIDE SEQUENCE [LARGE SCALE GENOMIC DNA]</scope>
    <source>
        <strain evidence="3">m-1</strain>
    </source>
</reference>
<feature type="domain" description="AAA+ ATPase" evidence="1">
    <location>
        <begin position="39"/>
        <end position="160"/>
    </location>
</feature>
<dbReference type="InterPro" id="IPR017788">
    <property type="entry name" value="Hda"/>
</dbReference>
<dbReference type="SMART" id="SM00382">
    <property type="entry name" value="AAA"/>
    <property type="match status" value="1"/>
</dbReference>
<dbReference type="Gene3D" id="1.10.8.60">
    <property type="match status" value="1"/>
</dbReference>
<evidence type="ECO:0000313" key="2">
    <source>
        <dbReference type="EMBL" id="RCN56557.1"/>
    </source>
</evidence>
<dbReference type="RefSeq" id="WP_083995562.1">
    <property type="nucleotide sequence ID" value="NZ_CP080624.1"/>
</dbReference>